<gene>
    <name evidence="2" type="ORF">ACFO0S_11110</name>
</gene>
<evidence type="ECO:0000256" key="1">
    <source>
        <dbReference type="SAM" id="MobiDB-lite"/>
    </source>
</evidence>
<accession>A0ABV8UY04</accession>
<dbReference type="RefSeq" id="WP_378142130.1">
    <property type="nucleotide sequence ID" value="NZ_JBHSEF010000023.1"/>
</dbReference>
<dbReference type="Proteomes" id="UP001595733">
    <property type="component" value="Unassembled WGS sequence"/>
</dbReference>
<comment type="caution">
    <text evidence="2">The sequence shown here is derived from an EMBL/GenBank/DDBJ whole genome shotgun (WGS) entry which is preliminary data.</text>
</comment>
<feature type="compositionally biased region" description="Basic and acidic residues" evidence="1">
    <location>
        <begin position="44"/>
        <end position="63"/>
    </location>
</feature>
<name>A0ABV8UY04_9BACL</name>
<feature type="compositionally biased region" description="Basic and acidic residues" evidence="1">
    <location>
        <begin position="1"/>
        <end position="15"/>
    </location>
</feature>
<organism evidence="2 3">
    <name type="scientific">Chryseomicrobium palamuruense</name>
    <dbReference type="NCBI Taxonomy" id="682973"/>
    <lineage>
        <taxon>Bacteria</taxon>
        <taxon>Bacillati</taxon>
        <taxon>Bacillota</taxon>
        <taxon>Bacilli</taxon>
        <taxon>Bacillales</taxon>
        <taxon>Caryophanaceae</taxon>
        <taxon>Chryseomicrobium</taxon>
    </lineage>
</organism>
<evidence type="ECO:0000313" key="2">
    <source>
        <dbReference type="EMBL" id="MFC4355601.1"/>
    </source>
</evidence>
<feature type="region of interest" description="Disordered" evidence="1">
    <location>
        <begin position="1"/>
        <end position="69"/>
    </location>
</feature>
<evidence type="ECO:0008006" key="4">
    <source>
        <dbReference type="Google" id="ProtNLM"/>
    </source>
</evidence>
<evidence type="ECO:0000313" key="3">
    <source>
        <dbReference type="Proteomes" id="UP001595733"/>
    </source>
</evidence>
<proteinExistence type="predicted"/>
<protein>
    <recommendedName>
        <fullName evidence="4">DUF4025 domain-containing protein</fullName>
    </recommendedName>
</protein>
<keyword evidence="3" id="KW-1185">Reference proteome</keyword>
<reference evidence="3" key="1">
    <citation type="journal article" date="2019" name="Int. J. Syst. Evol. Microbiol.">
        <title>The Global Catalogue of Microorganisms (GCM) 10K type strain sequencing project: providing services to taxonomists for standard genome sequencing and annotation.</title>
        <authorList>
            <consortium name="The Broad Institute Genomics Platform"/>
            <consortium name="The Broad Institute Genome Sequencing Center for Infectious Disease"/>
            <person name="Wu L."/>
            <person name="Ma J."/>
        </authorList>
    </citation>
    <scope>NUCLEOTIDE SEQUENCE [LARGE SCALE GENOMIC DNA]</scope>
    <source>
        <strain evidence="3">CCUG 50353</strain>
    </source>
</reference>
<dbReference type="EMBL" id="JBHSEF010000023">
    <property type="protein sequence ID" value="MFC4355601.1"/>
    <property type="molecule type" value="Genomic_DNA"/>
</dbReference>
<sequence>MAYRTHDTHEVRKAGETTSYNVAQVFYEEMGEKEERMPSSSQNDHSRSDDSDDRKRNKEDVGHRGHSSS</sequence>